<dbReference type="Gene3D" id="3.40.50.720">
    <property type="entry name" value="NAD(P)-binding Rossmann-like Domain"/>
    <property type="match status" value="1"/>
</dbReference>
<evidence type="ECO:0000313" key="3">
    <source>
        <dbReference type="Proteomes" id="UP000011083"/>
    </source>
</evidence>
<dbReference type="AlphaFoldDB" id="L8GKD8"/>
<accession>L8GKD8</accession>
<evidence type="ECO:0000313" key="2">
    <source>
        <dbReference type="EMBL" id="ELR13183.1"/>
    </source>
</evidence>
<reference evidence="2 3" key="1">
    <citation type="journal article" date="2013" name="Genome Biol.">
        <title>Genome of Acanthamoeba castellanii highlights extensive lateral gene transfer and early evolution of tyrosine kinase signaling.</title>
        <authorList>
            <person name="Clarke M."/>
            <person name="Lohan A.J."/>
            <person name="Liu B."/>
            <person name="Lagkouvardos I."/>
            <person name="Roy S."/>
            <person name="Zafar N."/>
            <person name="Bertelli C."/>
            <person name="Schilde C."/>
            <person name="Kianianmomeni A."/>
            <person name="Burglin T.R."/>
            <person name="Frech C."/>
            <person name="Turcotte B."/>
            <person name="Kopec K.O."/>
            <person name="Synnott J.M."/>
            <person name="Choo C."/>
            <person name="Paponov I."/>
            <person name="Finkler A."/>
            <person name="Soon Heng Tan C."/>
            <person name="Hutchins A.P."/>
            <person name="Weinmeier T."/>
            <person name="Rattei T."/>
            <person name="Chu J.S."/>
            <person name="Gimenez G."/>
            <person name="Irimia M."/>
            <person name="Rigden D.J."/>
            <person name="Fitzpatrick D.A."/>
            <person name="Lorenzo-Morales J."/>
            <person name="Bateman A."/>
            <person name="Chiu C.H."/>
            <person name="Tang P."/>
            <person name="Hegemann P."/>
            <person name="Fromm H."/>
            <person name="Raoult D."/>
            <person name="Greub G."/>
            <person name="Miranda-Saavedra D."/>
            <person name="Chen N."/>
            <person name="Nash P."/>
            <person name="Ginger M.L."/>
            <person name="Horn M."/>
            <person name="Schaap P."/>
            <person name="Caler L."/>
            <person name="Loftus B."/>
        </authorList>
    </citation>
    <scope>NUCLEOTIDE SEQUENCE [LARGE SCALE GENOMIC DNA]</scope>
    <source>
        <strain evidence="2 3">Neff</strain>
    </source>
</reference>
<organism evidence="2 3">
    <name type="scientific">Acanthamoeba castellanii (strain ATCC 30010 / Neff)</name>
    <dbReference type="NCBI Taxonomy" id="1257118"/>
    <lineage>
        <taxon>Eukaryota</taxon>
        <taxon>Amoebozoa</taxon>
        <taxon>Discosea</taxon>
        <taxon>Longamoebia</taxon>
        <taxon>Centramoebida</taxon>
        <taxon>Acanthamoebidae</taxon>
        <taxon>Acanthamoeba</taxon>
    </lineage>
</organism>
<sequence length="337" mass="36941">MSSDAQSSSARPTTLSPTLRTGIFPASGGLGGSTLAHLLSSVDPHTVTLIARQPEKLAKQAEQGATVRKADYDDESSLQHVFDGIDVLFLISYPSIQHEHRFKVAKAAIDEAIKAGVRHIFYSSLAFAGDGNPTSVTQVMAAHLSTEQYLAQVQQKNPTTFSYTAVREGLYSESYPIYTAFFDINNPPASGEIRIPHNGSGPGISWAKRDNLGEATARLIVRYIEDPASFPWLNKIIVLSGPRAYTLSETADVFSHILGKPIKIVETSVDDYVQQPQVKLGFDYGTGDWARLWANSFEGIRQSETNVVNSHLRDLLGREPEDFETTIRNSLAATKEQ</sequence>
<keyword evidence="3" id="KW-1185">Reference proteome</keyword>
<dbReference type="VEuPathDB" id="AmoebaDB:ACA1_099980"/>
<dbReference type="RefSeq" id="XP_004335196.1">
    <property type="nucleotide sequence ID" value="XM_004335148.1"/>
</dbReference>
<dbReference type="InterPro" id="IPR036291">
    <property type="entry name" value="NAD(P)-bd_dom_sf"/>
</dbReference>
<dbReference type="Proteomes" id="UP000011083">
    <property type="component" value="Unassembled WGS sequence"/>
</dbReference>
<proteinExistence type="predicted"/>
<dbReference type="Pfam" id="PF05368">
    <property type="entry name" value="NmrA"/>
    <property type="match status" value="1"/>
</dbReference>
<dbReference type="GeneID" id="14913752"/>
<gene>
    <name evidence="2" type="ORF">ACA1_099980</name>
</gene>
<dbReference type="KEGG" id="acan:ACA1_099980"/>
<dbReference type="STRING" id="1257118.L8GKD8"/>
<dbReference type="Gene3D" id="3.90.25.10">
    <property type="entry name" value="UDP-galactose 4-epimerase, domain 1"/>
    <property type="match status" value="1"/>
</dbReference>
<dbReference type="InterPro" id="IPR052718">
    <property type="entry name" value="NmrA-type_oxidoreductase"/>
</dbReference>
<feature type="domain" description="NmrA-like" evidence="1">
    <location>
        <begin position="23"/>
        <end position="274"/>
    </location>
</feature>
<dbReference type="EMBL" id="KB008097">
    <property type="protein sequence ID" value="ELR13183.1"/>
    <property type="molecule type" value="Genomic_DNA"/>
</dbReference>
<dbReference type="OrthoDB" id="419598at2759"/>
<dbReference type="PANTHER" id="PTHR47129:SF1">
    <property type="entry name" value="NMRA-LIKE DOMAIN-CONTAINING PROTEIN"/>
    <property type="match status" value="1"/>
</dbReference>
<evidence type="ECO:0000259" key="1">
    <source>
        <dbReference type="Pfam" id="PF05368"/>
    </source>
</evidence>
<dbReference type="InterPro" id="IPR008030">
    <property type="entry name" value="NmrA-like"/>
</dbReference>
<name>L8GKD8_ACACF</name>
<dbReference type="PANTHER" id="PTHR47129">
    <property type="entry name" value="QUINONE OXIDOREDUCTASE 2"/>
    <property type="match status" value="1"/>
</dbReference>
<protein>
    <submittedName>
        <fullName evidence="2">NmrA family protein</fullName>
    </submittedName>
</protein>
<dbReference type="SUPFAM" id="SSF51735">
    <property type="entry name" value="NAD(P)-binding Rossmann-fold domains"/>
    <property type="match status" value="1"/>
</dbReference>